<dbReference type="PANTHER" id="PTHR33908:SF11">
    <property type="entry name" value="MEMBRANE PROTEIN"/>
    <property type="match status" value="1"/>
</dbReference>
<feature type="transmembrane region" description="Helical" evidence="8">
    <location>
        <begin position="105"/>
        <end position="127"/>
    </location>
</feature>
<evidence type="ECO:0000256" key="5">
    <source>
        <dbReference type="ARBA" id="ARBA00022692"/>
    </source>
</evidence>
<keyword evidence="4" id="KW-0808">Transferase</keyword>
<feature type="transmembrane region" description="Helical" evidence="8">
    <location>
        <begin position="133"/>
        <end position="152"/>
    </location>
</feature>
<keyword evidence="7 8" id="KW-0472">Membrane</keyword>
<keyword evidence="5 8" id="KW-0812">Transmembrane</keyword>
<feature type="transmembrane region" description="Helical" evidence="8">
    <location>
        <begin position="317"/>
        <end position="339"/>
    </location>
</feature>
<evidence type="ECO:0000256" key="4">
    <source>
        <dbReference type="ARBA" id="ARBA00022679"/>
    </source>
</evidence>
<keyword evidence="2" id="KW-1003">Cell membrane</keyword>
<dbReference type="RefSeq" id="WP_250338629.1">
    <property type="nucleotide sequence ID" value="NZ_CP063231.1"/>
</dbReference>
<evidence type="ECO:0000259" key="9">
    <source>
        <dbReference type="Pfam" id="PF13231"/>
    </source>
</evidence>
<name>A0ABY4T1J8_9GAMM</name>
<feature type="transmembrane region" description="Helical" evidence="8">
    <location>
        <begin position="72"/>
        <end position="98"/>
    </location>
</feature>
<evidence type="ECO:0000313" key="11">
    <source>
        <dbReference type="Proteomes" id="UP001056681"/>
    </source>
</evidence>
<feature type="domain" description="Glycosyltransferase RgtA/B/C/D-like" evidence="9">
    <location>
        <begin position="70"/>
        <end position="202"/>
    </location>
</feature>
<feature type="transmembrane region" description="Helical" evidence="8">
    <location>
        <begin position="345"/>
        <end position="366"/>
    </location>
</feature>
<evidence type="ECO:0000256" key="7">
    <source>
        <dbReference type="ARBA" id="ARBA00023136"/>
    </source>
</evidence>
<evidence type="ECO:0000256" key="3">
    <source>
        <dbReference type="ARBA" id="ARBA00022676"/>
    </source>
</evidence>
<keyword evidence="6 8" id="KW-1133">Transmembrane helix</keyword>
<proteinExistence type="predicted"/>
<feature type="transmembrane region" description="Helical" evidence="8">
    <location>
        <begin position="164"/>
        <end position="195"/>
    </location>
</feature>
<evidence type="ECO:0000256" key="8">
    <source>
        <dbReference type="SAM" id="Phobius"/>
    </source>
</evidence>
<gene>
    <name evidence="10" type="ORF">IM816_14530</name>
</gene>
<evidence type="ECO:0000313" key="10">
    <source>
        <dbReference type="EMBL" id="URL57817.1"/>
    </source>
</evidence>
<keyword evidence="11" id="KW-1185">Reference proteome</keyword>
<feature type="transmembrane region" description="Helical" evidence="8">
    <location>
        <begin position="373"/>
        <end position="391"/>
    </location>
</feature>
<organism evidence="10 11">
    <name type="scientific">Luteibacter flocculans</name>
    <dbReference type="NCBI Taxonomy" id="2780091"/>
    <lineage>
        <taxon>Bacteria</taxon>
        <taxon>Pseudomonadati</taxon>
        <taxon>Pseudomonadota</taxon>
        <taxon>Gammaproteobacteria</taxon>
        <taxon>Lysobacterales</taxon>
        <taxon>Rhodanobacteraceae</taxon>
        <taxon>Luteibacter</taxon>
    </lineage>
</organism>
<evidence type="ECO:0000256" key="6">
    <source>
        <dbReference type="ARBA" id="ARBA00022989"/>
    </source>
</evidence>
<reference evidence="10" key="1">
    <citation type="submission" date="2020-10" db="EMBL/GenBank/DDBJ databases">
        <title>Whole-genome sequence of Luteibacter sp. EIF3.</title>
        <authorList>
            <person name="Friedrich I."/>
            <person name="Hertel R."/>
            <person name="Daniel R."/>
        </authorList>
    </citation>
    <scope>NUCLEOTIDE SEQUENCE</scope>
    <source>
        <strain evidence="10">EIF3</strain>
    </source>
</reference>
<dbReference type="Proteomes" id="UP001056681">
    <property type="component" value="Chromosome"/>
</dbReference>
<comment type="subcellular location">
    <subcellularLocation>
        <location evidence="1">Cell membrane</location>
        <topology evidence="1">Multi-pass membrane protein</topology>
    </subcellularLocation>
</comment>
<keyword evidence="3" id="KW-0328">Glycosyltransferase</keyword>
<dbReference type="EMBL" id="CP063231">
    <property type="protein sequence ID" value="URL57817.1"/>
    <property type="molecule type" value="Genomic_DNA"/>
</dbReference>
<sequence>MAWTLPVIVFIALVLVHSDLPGIYMDAANPDFLAAQWLHRGHNPGAGIPSKIFPILGSFYHGLQNAYLGVPFFAIAGFSVTSLRLEQAVFGVILLIALYHLTRRLTASIPLALLASVGLATELAFTASFRTQFYIVLGGAAWLFVSLLLALPAERESWIVKRRVFWSGVFFGLASYGYFVLAFFAPAMVVLVAMWVPRRQWGQWIVGALVGVSPFALGFLSLLAKKHGLEPTLEFIRGMLGQLKPFDTSGASGNHLYYAWDLVRLAASDAGNEVMIFAQPLPSVWSASKVWWLAGGALGLLSFGGIERLRGRPGVPYAVLAFMPVSFFAVASLFGPRLWSHHFSVLVPFVYLLPVLVLAQCLRYAFTRVDGRVENVTLAVVALVVLGGNLFQQTGFHESLVKTGGRGRSTEALTQLAVEARSVPANVAYLFPDWGFFTSFCFLTENRVRYGVDAEARTMERMKRDGVTEIRLVYWNASDEQRFRSTLQASGLRVIEHRTFAARDGIAVFHWLRGVFAVNASRLEDAKPSVENKPLNPPDDLP</sequence>
<protein>
    <submittedName>
        <fullName evidence="10">Glycosyltransferase family 39 protein</fullName>
    </submittedName>
</protein>
<dbReference type="InterPro" id="IPR050297">
    <property type="entry name" value="LipidA_mod_glycosyltrf_83"/>
</dbReference>
<dbReference type="PANTHER" id="PTHR33908">
    <property type="entry name" value="MANNOSYLTRANSFERASE YKCB-RELATED"/>
    <property type="match status" value="1"/>
</dbReference>
<evidence type="ECO:0000256" key="1">
    <source>
        <dbReference type="ARBA" id="ARBA00004651"/>
    </source>
</evidence>
<feature type="transmembrane region" description="Helical" evidence="8">
    <location>
        <begin position="201"/>
        <end position="223"/>
    </location>
</feature>
<evidence type="ECO:0000256" key="2">
    <source>
        <dbReference type="ARBA" id="ARBA00022475"/>
    </source>
</evidence>
<dbReference type="InterPro" id="IPR038731">
    <property type="entry name" value="RgtA/B/C-like"/>
</dbReference>
<dbReference type="Pfam" id="PF13231">
    <property type="entry name" value="PMT_2"/>
    <property type="match status" value="1"/>
</dbReference>
<accession>A0ABY4T1J8</accession>